<dbReference type="InterPro" id="IPR011701">
    <property type="entry name" value="MFS"/>
</dbReference>
<feature type="transmembrane region" description="Helical" evidence="7">
    <location>
        <begin position="242"/>
        <end position="260"/>
    </location>
</feature>
<feature type="domain" description="Major facilitator superfamily (MFS) profile" evidence="8">
    <location>
        <begin position="25"/>
        <end position="477"/>
    </location>
</feature>
<dbReference type="RefSeq" id="WP_179453976.1">
    <property type="nucleotide sequence ID" value="NZ_BAAAPX010000001.1"/>
</dbReference>
<dbReference type="CDD" id="cd17321">
    <property type="entry name" value="MFS_MMR_MDR_like"/>
    <property type="match status" value="1"/>
</dbReference>
<evidence type="ECO:0000256" key="2">
    <source>
        <dbReference type="ARBA" id="ARBA00022448"/>
    </source>
</evidence>
<dbReference type="PANTHER" id="PTHR42718:SF46">
    <property type="entry name" value="BLR6921 PROTEIN"/>
    <property type="match status" value="1"/>
</dbReference>
<evidence type="ECO:0000259" key="8">
    <source>
        <dbReference type="PROSITE" id="PS50850"/>
    </source>
</evidence>
<protein>
    <submittedName>
        <fullName evidence="9">EmrB/QacA subfamily drug resistance transporter</fullName>
    </submittedName>
</protein>
<dbReference type="GO" id="GO:0005886">
    <property type="term" value="C:plasma membrane"/>
    <property type="evidence" value="ECO:0007669"/>
    <property type="project" value="UniProtKB-SubCell"/>
</dbReference>
<evidence type="ECO:0000256" key="3">
    <source>
        <dbReference type="ARBA" id="ARBA00022475"/>
    </source>
</evidence>
<feature type="transmembrane region" description="Helical" evidence="7">
    <location>
        <begin position="344"/>
        <end position="362"/>
    </location>
</feature>
<keyword evidence="5 7" id="KW-1133">Transmembrane helix</keyword>
<dbReference type="Proteomes" id="UP000589620">
    <property type="component" value="Unassembled WGS sequence"/>
</dbReference>
<evidence type="ECO:0000256" key="6">
    <source>
        <dbReference type="ARBA" id="ARBA00023136"/>
    </source>
</evidence>
<feature type="transmembrane region" description="Helical" evidence="7">
    <location>
        <begin position="59"/>
        <end position="79"/>
    </location>
</feature>
<dbReference type="SUPFAM" id="SSF103473">
    <property type="entry name" value="MFS general substrate transporter"/>
    <property type="match status" value="1"/>
</dbReference>
<dbReference type="Gene3D" id="1.20.1250.20">
    <property type="entry name" value="MFS general substrate transporter like domains"/>
    <property type="match status" value="1"/>
</dbReference>
<evidence type="ECO:0000313" key="9">
    <source>
        <dbReference type="EMBL" id="NYD72681.1"/>
    </source>
</evidence>
<dbReference type="GO" id="GO:0022857">
    <property type="term" value="F:transmembrane transporter activity"/>
    <property type="evidence" value="ECO:0007669"/>
    <property type="project" value="InterPro"/>
</dbReference>
<feature type="transmembrane region" description="Helical" evidence="7">
    <location>
        <begin position="91"/>
        <end position="110"/>
    </location>
</feature>
<keyword evidence="3" id="KW-1003">Cell membrane</keyword>
<feature type="transmembrane region" description="Helical" evidence="7">
    <location>
        <begin position="153"/>
        <end position="176"/>
    </location>
</feature>
<comment type="subcellular location">
    <subcellularLocation>
        <location evidence="1">Cell membrane</location>
        <topology evidence="1">Multi-pass membrane protein</topology>
    </subcellularLocation>
</comment>
<dbReference type="PANTHER" id="PTHR42718">
    <property type="entry name" value="MAJOR FACILITATOR SUPERFAMILY MULTIDRUG TRANSPORTER MFSC"/>
    <property type="match status" value="1"/>
</dbReference>
<feature type="transmembrane region" description="Helical" evidence="7">
    <location>
        <begin position="416"/>
        <end position="435"/>
    </location>
</feature>
<evidence type="ECO:0000256" key="5">
    <source>
        <dbReference type="ARBA" id="ARBA00022989"/>
    </source>
</evidence>
<feature type="transmembrane region" description="Helical" evidence="7">
    <location>
        <begin position="316"/>
        <end position="337"/>
    </location>
</feature>
<dbReference type="NCBIfam" id="TIGR00711">
    <property type="entry name" value="efflux_EmrB"/>
    <property type="match status" value="1"/>
</dbReference>
<dbReference type="InterPro" id="IPR004638">
    <property type="entry name" value="EmrB-like"/>
</dbReference>
<feature type="transmembrane region" description="Helical" evidence="7">
    <location>
        <begin position="23"/>
        <end position="47"/>
    </location>
</feature>
<dbReference type="EMBL" id="JACCBJ010000001">
    <property type="protein sequence ID" value="NYD72681.1"/>
    <property type="molecule type" value="Genomic_DNA"/>
</dbReference>
<keyword evidence="6 7" id="KW-0472">Membrane</keyword>
<comment type="caution">
    <text evidence="9">The sequence shown here is derived from an EMBL/GenBank/DDBJ whole genome shotgun (WGS) entry which is preliminary data.</text>
</comment>
<dbReference type="Gene3D" id="1.20.1720.10">
    <property type="entry name" value="Multidrug resistance protein D"/>
    <property type="match status" value="1"/>
</dbReference>
<feature type="transmembrane region" description="Helical" evidence="7">
    <location>
        <begin position="213"/>
        <end position="230"/>
    </location>
</feature>
<feature type="transmembrane region" description="Helical" evidence="7">
    <location>
        <begin position="447"/>
        <end position="472"/>
    </location>
</feature>
<dbReference type="InterPro" id="IPR036259">
    <property type="entry name" value="MFS_trans_sf"/>
</dbReference>
<name>A0A852SV91_9MICO</name>
<proteinExistence type="predicted"/>
<evidence type="ECO:0000256" key="7">
    <source>
        <dbReference type="SAM" id="Phobius"/>
    </source>
</evidence>
<feature type="transmembrane region" description="Helical" evidence="7">
    <location>
        <begin position="122"/>
        <end position="141"/>
    </location>
</feature>
<dbReference type="Pfam" id="PF07690">
    <property type="entry name" value="MFS_1"/>
    <property type="match status" value="1"/>
</dbReference>
<reference evidence="9 10" key="1">
    <citation type="submission" date="2020-07" db="EMBL/GenBank/DDBJ databases">
        <title>Sequencing the genomes of 1000 actinobacteria strains.</title>
        <authorList>
            <person name="Klenk H.-P."/>
        </authorList>
    </citation>
    <scope>NUCLEOTIDE SEQUENCE [LARGE SCALE GENOMIC DNA]</scope>
    <source>
        <strain evidence="9 10">DSM 23871</strain>
    </source>
</reference>
<organism evidence="9 10">
    <name type="scientific">Leifsonia soli</name>
    <dbReference type="NCBI Taxonomy" id="582665"/>
    <lineage>
        <taxon>Bacteria</taxon>
        <taxon>Bacillati</taxon>
        <taxon>Actinomycetota</taxon>
        <taxon>Actinomycetes</taxon>
        <taxon>Micrococcales</taxon>
        <taxon>Microbacteriaceae</taxon>
        <taxon>Leifsonia</taxon>
    </lineage>
</organism>
<sequence length="477" mass="47332">METPLATAAAPLAAPTPRSTHRWWALSVLALAQFLVVLDASIVNIALPTVGTALGLDTAALAWVVTAYVLPFGGLLLLGGRLADRFGHRRVFLIGVAGFALASLAAGLAANGTMLLGARAVQGAFAALLAPASLALLTQLFPDAEARGKALGLWGAVAGMGSAAGVLLGGVLTAAFGWSAVFFVNVPVGILVLAVIPFLIGRDPAARAERMDAAGAATATLGLAAAVAALSEGGTLGWTNPIVLGLVAAAVVLLTAFVLIERRTAHPLLPFSFFRNRDALAGDIVMLLVGGATVALFFALSVYLQEVLHLDALAAGLSQLPLAVALVAIAGVIPAVVARAGLRTTLAGALVVLAAGVVWFALAGSTKFVAGFILPSIVIGLGLGASFVTVTQLAVRGVPESESGLASGLVNTAQQIGGALGLAVLGGIASARTSALLDAGSGAADAAAGGFLLLFLGVAVLAVVGAAITALVRSRSN</sequence>
<feature type="transmembrane region" description="Helical" evidence="7">
    <location>
        <begin position="280"/>
        <end position="304"/>
    </location>
</feature>
<feature type="transmembrane region" description="Helical" evidence="7">
    <location>
        <begin position="368"/>
        <end position="395"/>
    </location>
</feature>
<feature type="transmembrane region" description="Helical" evidence="7">
    <location>
        <begin position="182"/>
        <end position="201"/>
    </location>
</feature>
<accession>A0A852SV91</accession>
<evidence type="ECO:0000256" key="1">
    <source>
        <dbReference type="ARBA" id="ARBA00004651"/>
    </source>
</evidence>
<evidence type="ECO:0000256" key="4">
    <source>
        <dbReference type="ARBA" id="ARBA00022692"/>
    </source>
</evidence>
<gene>
    <name evidence="9" type="ORF">BJ963_000200</name>
</gene>
<dbReference type="PRINTS" id="PR01036">
    <property type="entry name" value="TCRTETB"/>
</dbReference>
<keyword evidence="10" id="KW-1185">Reference proteome</keyword>
<keyword evidence="2" id="KW-0813">Transport</keyword>
<evidence type="ECO:0000313" key="10">
    <source>
        <dbReference type="Proteomes" id="UP000589620"/>
    </source>
</evidence>
<dbReference type="InterPro" id="IPR020846">
    <property type="entry name" value="MFS_dom"/>
</dbReference>
<dbReference type="PROSITE" id="PS50850">
    <property type="entry name" value="MFS"/>
    <property type="match status" value="1"/>
</dbReference>
<dbReference type="AlphaFoldDB" id="A0A852SV91"/>
<keyword evidence="4 7" id="KW-0812">Transmembrane</keyword>